<sequence>MTCEYVNKTGKPFFSILDKPLIAYSQYYAKNFLFTVPRSTSGTLSVAFGPIWSGINIFIDRRVIFAAVLDYPAAAFFCAFIKV</sequence>
<evidence type="ECO:0000313" key="2">
    <source>
        <dbReference type="Proteomes" id="UP000055048"/>
    </source>
</evidence>
<protein>
    <submittedName>
        <fullName evidence="1">Uncharacterized protein</fullName>
    </submittedName>
</protein>
<dbReference type="EMBL" id="JYDJ01000142">
    <property type="protein sequence ID" value="KRX42538.1"/>
    <property type="molecule type" value="Genomic_DNA"/>
</dbReference>
<organism evidence="1 2">
    <name type="scientific">Trichinella murrelli</name>
    <dbReference type="NCBI Taxonomy" id="144512"/>
    <lineage>
        <taxon>Eukaryota</taxon>
        <taxon>Metazoa</taxon>
        <taxon>Ecdysozoa</taxon>
        <taxon>Nematoda</taxon>
        <taxon>Enoplea</taxon>
        <taxon>Dorylaimia</taxon>
        <taxon>Trichinellida</taxon>
        <taxon>Trichinellidae</taxon>
        <taxon>Trichinella</taxon>
    </lineage>
</organism>
<proteinExistence type="predicted"/>
<gene>
    <name evidence="1" type="ORF">T05_10505</name>
</gene>
<keyword evidence="2" id="KW-1185">Reference proteome</keyword>
<comment type="caution">
    <text evidence="1">The sequence shown here is derived from an EMBL/GenBank/DDBJ whole genome shotgun (WGS) entry which is preliminary data.</text>
</comment>
<dbReference type="Proteomes" id="UP000055048">
    <property type="component" value="Unassembled WGS sequence"/>
</dbReference>
<name>A0A0V0TU25_9BILA</name>
<accession>A0A0V0TU25</accession>
<evidence type="ECO:0000313" key="1">
    <source>
        <dbReference type="EMBL" id="KRX42538.1"/>
    </source>
</evidence>
<reference evidence="1 2" key="1">
    <citation type="submission" date="2015-01" db="EMBL/GenBank/DDBJ databases">
        <title>Evolution of Trichinella species and genotypes.</title>
        <authorList>
            <person name="Korhonen P.K."/>
            <person name="Edoardo P."/>
            <person name="Giuseppe L.R."/>
            <person name="Gasser R.B."/>
        </authorList>
    </citation>
    <scope>NUCLEOTIDE SEQUENCE [LARGE SCALE GENOMIC DNA]</scope>
    <source>
        <strain evidence="1">ISS417</strain>
    </source>
</reference>
<dbReference type="AlphaFoldDB" id="A0A0V0TU25"/>